<feature type="site" description="Contributes to redox potential value" evidence="8">
    <location>
        <position position="30"/>
    </location>
</feature>
<dbReference type="GO" id="GO:0015035">
    <property type="term" value="F:protein-disulfide reductase activity"/>
    <property type="evidence" value="ECO:0007669"/>
    <property type="project" value="UniProtKB-UniRule"/>
</dbReference>
<feature type="site" description="Deprotonates C-terminal active site Cys" evidence="8">
    <location>
        <position position="23"/>
    </location>
</feature>
<accession>A0A7G1HVI7</accession>
<dbReference type="RefSeq" id="WP_021929544.1">
    <property type="nucleotide sequence ID" value="NZ_AP023322.1"/>
</dbReference>
<evidence type="ECO:0000256" key="5">
    <source>
        <dbReference type="ARBA" id="ARBA00023284"/>
    </source>
</evidence>
<dbReference type="Proteomes" id="UP000594042">
    <property type="component" value="Chromosome"/>
</dbReference>
<feature type="active site" description="Nucleophile" evidence="8">
    <location>
        <position position="32"/>
    </location>
</feature>
<evidence type="ECO:0000313" key="12">
    <source>
        <dbReference type="Proteomes" id="UP000594042"/>
    </source>
</evidence>
<dbReference type="CDD" id="cd02947">
    <property type="entry name" value="TRX_family"/>
    <property type="match status" value="1"/>
</dbReference>
<keyword evidence="2" id="KW-0813">Transport</keyword>
<dbReference type="NCBIfam" id="TIGR01068">
    <property type="entry name" value="thioredoxin"/>
    <property type="match status" value="1"/>
</dbReference>
<keyword evidence="4 9" id="KW-1015">Disulfide bond</keyword>
<dbReference type="Pfam" id="PF00085">
    <property type="entry name" value="Thioredoxin"/>
    <property type="match status" value="1"/>
</dbReference>
<name>A0A7G1HVI7_9BACT</name>
<evidence type="ECO:0000256" key="9">
    <source>
        <dbReference type="PIRSR" id="PIRSR000077-4"/>
    </source>
</evidence>
<feature type="site" description="Contributes to redox potential value" evidence="8">
    <location>
        <position position="31"/>
    </location>
</feature>
<dbReference type="PROSITE" id="PS00194">
    <property type="entry name" value="THIOREDOXIN_1"/>
    <property type="match status" value="1"/>
</dbReference>
<reference evidence="12" key="1">
    <citation type="submission" date="2020-07" db="EMBL/GenBank/DDBJ databases">
        <title>Complete genome sequencing of Coprobacter sp. strain 2CBH44.</title>
        <authorList>
            <person name="Sakamoto M."/>
            <person name="Murakami T."/>
            <person name="Mori H."/>
        </authorList>
    </citation>
    <scope>NUCLEOTIDE SEQUENCE [LARGE SCALE GENOMIC DNA]</scope>
    <source>
        <strain evidence="12">2CBH44</strain>
    </source>
</reference>
<dbReference type="GO" id="GO:0005829">
    <property type="term" value="C:cytosol"/>
    <property type="evidence" value="ECO:0007669"/>
    <property type="project" value="TreeGrafter"/>
</dbReference>
<organism evidence="11 12">
    <name type="scientific">Coprobacter secundus subsp. similis</name>
    <dbReference type="NCBI Taxonomy" id="2751153"/>
    <lineage>
        <taxon>Bacteria</taxon>
        <taxon>Pseudomonadati</taxon>
        <taxon>Bacteroidota</taxon>
        <taxon>Bacteroidia</taxon>
        <taxon>Bacteroidales</taxon>
        <taxon>Barnesiellaceae</taxon>
        <taxon>Coprobacter</taxon>
    </lineage>
</organism>
<dbReference type="SUPFAM" id="SSF52833">
    <property type="entry name" value="Thioredoxin-like"/>
    <property type="match status" value="1"/>
</dbReference>
<dbReference type="GO" id="GO:0045454">
    <property type="term" value="P:cell redox homeostasis"/>
    <property type="evidence" value="ECO:0007669"/>
    <property type="project" value="TreeGrafter"/>
</dbReference>
<evidence type="ECO:0000256" key="8">
    <source>
        <dbReference type="PIRSR" id="PIRSR000077-1"/>
    </source>
</evidence>
<evidence type="ECO:0000313" key="11">
    <source>
        <dbReference type="EMBL" id="BCI63709.1"/>
    </source>
</evidence>
<gene>
    <name evidence="11" type="ORF">Cop2CBH44_20620</name>
</gene>
<dbReference type="InterPro" id="IPR013766">
    <property type="entry name" value="Thioredoxin_domain"/>
</dbReference>
<dbReference type="InterPro" id="IPR017937">
    <property type="entry name" value="Thioredoxin_CS"/>
</dbReference>
<feature type="active site" description="Nucleophile" evidence="8">
    <location>
        <position position="29"/>
    </location>
</feature>
<keyword evidence="3" id="KW-0249">Electron transport</keyword>
<dbReference type="PRINTS" id="PR00421">
    <property type="entry name" value="THIOREDOXIN"/>
</dbReference>
<evidence type="ECO:0000256" key="3">
    <source>
        <dbReference type="ARBA" id="ARBA00022982"/>
    </source>
</evidence>
<dbReference type="Gene3D" id="3.40.30.10">
    <property type="entry name" value="Glutaredoxin"/>
    <property type="match status" value="1"/>
</dbReference>
<dbReference type="PANTHER" id="PTHR45663:SF11">
    <property type="entry name" value="GEO12009P1"/>
    <property type="match status" value="1"/>
</dbReference>
<dbReference type="PROSITE" id="PS51352">
    <property type="entry name" value="THIOREDOXIN_2"/>
    <property type="match status" value="1"/>
</dbReference>
<dbReference type="PANTHER" id="PTHR45663">
    <property type="entry name" value="GEO12009P1"/>
    <property type="match status" value="1"/>
</dbReference>
<evidence type="ECO:0000256" key="2">
    <source>
        <dbReference type="ARBA" id="ARBA00022448"/>
    </source>
</evidence>
<sequence length="104" mass="11436">MALKFTDTNVKNEINSGKLVVVDLWAEWCGPCRSITPSIEELATEYEGKAIIGKYNVDEENELSTEYGVRSIPTILFFKDGKLADKQVGASPKASIKAKIDALL</sequence>
<dbReference type="AlphaFoldDB" id="A0A7G1HVI7"/>
<dbReference type="KEGG" id="copr:Cop2CBH44_20620"/>
<dbReference type="PIRSF" id="PIRSF000077">
    <property type="entry name" value="Thioredoxin"/>
    <property type="match status" value="1"/>
</dbReference>
<protein>
    <recommendedName>
        <fullName evidence="6 7">Thioredoxin</fullName>
    </recommendedName>
</protein>
<dbReference type="FunFam" id="3.40.30.10:FF:000001">
    <property type="entry name" value="Thioredoxin"/>
    <property type="match status" value="1"/>
</dbReference>
<comment type="similarity">
    <text evidence="1 7">Belongs to the thioredoxin family.</text>
</comment>
<keyword evidence="12" id="KW-1185">Reference proteome</keyword>
<evidence type="ECO:0000256" key="7">
    <source>
        <dbReference type="PIRNR" id="PIRNR000077"/>
    </source>
</evidence>
<evidence type="ECO:0000256" key="4">
    <source>
        <dbReference type="ARBA" id="ARBA00023157"/>
    </source>
</evidence>
<dbReference type="InterPro" id="IPR005746">
    <property type="entry name" value="Thioredoxin"/>
</dbReference>
<dbReference type="EMBL" id="AP023322">
    <property type="protein sequence ID" value="BCI63709.1"/>
    <property type="molecule type" value="Genomic_DNA"/>
</dbReference>
<proteinExistence type="inferred from homology"/>
<dbReference type="InterPro" id="IPR036249">
    <property type="entry name" value="Thioredoxin-like_sf"/>
</dbReference>
<evidence type="ECO:0000256" key="6">
    <source>
        <dbReference type="NCBIfam" id="TIGR01068"/>
    </source>
</evidence>
<keyword evidence="5 9" id="KW-0676">Redox-active center</keyword>
<evidence type="ECO:0000259" key="10">
    <source>
        <dbReference type="PROSITE" id="PS51352"/>
    </source>
</evidence>
<evidence type="ECO:0000256" key="1">
    <source>
        <dbReference type="ARBA" id="ARBA00008987"/>
    </source>
</evidence>
<feature type="domain" description="Thioredoxin" evidence="10">
    <location>
        <begin position="1"/>
        <end position="104"/>
    </location>
</feature>
<feature type="disulfide bond" description="Redox-active" evidence="9">
    <location>
        <begin position="29"/>
        <end position="32"/>
    </location>
</feature>